<dbReference type="EMBL" id="CH479224">
    <property type="protein sequence ID" value="EDW35109.1"/>
    <property type="molecule type" value="Genomic_DNA"/>
</dbReference>
<dbReference type="GO" id="GO:0010460">
    <property type="term" value="P:positive regulation of heart rate"/>
    <property type="evidence" value="ECO:0007669"/>
    <property type="project" value="EnsemblMetazoa"/>
</dbReference>
<feature type="compositionally biased region" description="Polar residues" evidence="9">
    <location>
        <begin position="449"/>
        <end position="465"/>
    </location>
</feature>
<dbReference type="GO" id="GO:0007608">
    <property type="term" value="P:sensory perception of smell"/>
    <property type="evidence" value="ECO:0007669"/>
    <property type="project" value="EnsemblMetazoa"/>
</dbReference>
<evidence type="ECO:0000256" key="4">
    <source>
        <dbReference type="ARBA" id="ARBA00023002"/>
    </source>
</evidence>
<comment type="similarity">
    <text evidence="2">Belongs to the biopterin-dependent aromatic amino acid hydroxylase family.</text>
</comment>
<dbReference type="Gene3D" id="3.30.70.260">
    <property type="match status" value="1"/>
</dbReference>
<dbReference type="PROSITE" id="PS00367">
    <property type="entry name" value="BH4_AAA_HYDROXYL_1"/>
    <property type="match status" value="1"/>
</dbReference>
<keyword evidence="4" id="KW-0560">Oxidoreductase</keyword>
<feature type="domain" description="Biopterin-dependent aromatic amino acid hydroxylase family profile" evidence="10">
    <location>
        <begin position="157"/>
        <end position="421"/>
    </location>
</feature>
<dbReference type="InterPro" id="IPR045865">
    <property type="entry name" value="ACT-like_dom_sf"/>
</dbReference>
<dbReference type="GO" id="GO:0008343">
    <property type="term" value="P:adult feeding behavior"/>
    <property type="evidence" value="ECO:0007669"/>
    <property type="project" value="EnsemblMetazoa"/>
</dbReference>
<dbReference type="GO" id="GO:0043005">
    <property type="term" value="C:neuron projection"/>
    <property type="evidence" value="ECO:0007669"/>
    <property type="project" value="TreeGrafter"/>
</dbReference>
<evidence type="ECO:0000313" key="11">
    <source>
        <dbReference type="EMBL" id="EDW35109.1"/>
    </source>
</evidence>
<dbReference type="OrthoDB" id="983542at2759"/>
<reference evidence="11 12" key="1">
    <citation type="journal article" date="2007" name="Nature">
        <title>Evolution of genes and genomes on the Drosophila phylogeny.</title>
        <authorList>
            <consortium name="Drosophila 12 Genomes Consortium"/>
            <person name="Clark A.G."/>
            <person name="Eisen M.B."/>
            <person name="Smith D.R."/>
            <person name="Bergman C.M."/>
            <person name="Oliver B."/>
            <person name="Markow T.A."/>
            <person name="Kaufman T.C."/>
            <person name="Kellis M."/>
            <person name="Gelbart W."/>
            <person name="Iyer V.N."/>
            <person name="Pollard D.A."/>
            <person name="Sackton T.B."/>
            <person name="Larracuente A.M."/>
            <person name="Singh N.D."/>
            <person name="Abad J.P."/>
            <person name="Abt D.N."/>
            <person name="Adryan B."/>
            <person name="Aguade M."/>
            <person name="Akashi H."/>
            <person name="Anderson W.W."/>
            <person name="Aquadro C.F."/>
            <person name="Ardell D.H."/>
            <person name="Arguello R."/>
            <person name="Artieri C.G."/>
            <person name="Barbash D.A."/>
            <person name="Barker D."/>
            <person name="Barsanti P."/>
            <person name="Batterham P."/>
            <person name="Batzoglou S."/>
            <person name="Begun D."/>
            <person name="Bhutkar A."/>
            <person name="Blanco E."/>
            <person name="Bosak S.A."/>
            <person name="Bradley R.K."/>
            <person name="Brand A.D."/>
            <person name="Brent M.R."/>
            <person name="Brooks A.N."/>
            <person name="Brown R.H."/>
            <person name="Butlin R.K."/>
            <person name="Caggese C."/>
            <person name="Calvi B.R."/>
            <person name="Bernardo de Carvalho A."/>
            <person name="Caspi A."/>
            <person name="Castrezana S."/>
            <person name="Celniker S.E."/>
            <person name="Chang J.L."/>
            <person name="Chapple C."/>
            <person name="Chatterji S."/>
            <person name="Chinwalla A."/>
            <person name="Civetta A."/>
            <person name="Clifton S.W."/>
            <person name="Comeron J.M."/>
            <person name="Costello J.C."/>
            <person name="Coyne J.A."/>
            <person name="Daub J."/>
            <person name="David R.G."/>
            <person name="Delcher A.L."/>
            <person name="Delehaunty K."/>
            <person name="Do C.B."/>
            <person name="Ebling H."/>
            <person name="Edwards K."/>
            <person name="Eickbush T."/>
            <person name="Evans J.D."/>
            <person name="Filipski A."/>
            <person name="Findeiss S."/>
            <person name="Freyhult E."/>
            <person name="Fulton L."/>
            <person name="Fulton R."/>
            <person name="Garcia A.C."/>
            <person name="Gardiner A."/>
            <person name="Garfield D.A."/>
            <person name="Garvin B.E."/>
            <person name="Gibson G."/>
            <person name="Gilbert D."/>
            <person name="Gnerre S."/>
            <person name="Godfrey J."/>
            <person name="Good R."/>
            <person name="Gotea V."/>
            <person name="Gravely B."/>
            <person name="Greenberg A.J."/>
            <person name="Griffiths-Jones S."/>
            <person name="Gross S."/>
            <person name="Guigo R."/>
            <person name="Gustafson E.A."/>
            <person name="Haerty W."/>
            <person name="Hahn M.W."/>
            <person name="Halligan D.L."/>
            <person name="Halpern A.L."/>
            <person name="Halter G.M."/>
            <person name="Han M.V."/>
            <person name="Heger A."/>
            <person name="Hillier L."/>
            <person name="Hinrichs A.S."/>
            <person name="Holmes I."/>
            <person name="Hoskins R.A."/>
            <person name="Hubisz M.J."/>
            <person name="Hultmark D."/>
            <person name="Huntley M.A."/>
            <person name="Jaffe D.B."/>
            <person name="Jagadeeshan S."/>
            <person name="Jeck W.R."/>
            <person name="Johnson J."/>
            <person name="Jones C.D."/>
            <person name="Jordan W.C."/>
            <person name="Karpen G.H."/>
            <person name="Kataoka E."/>
            <person name="Keightley P.D."/>
            <person name="Kheradpour P."/>
            <person name="Kirkness E.F."/>
            <person name="Koerich L.B."/>
            <person name="Kristiansen K."/>
            <person name="Kudrna D."/>
            <person name="Kulathinal R.J."/>
            <person name="Kumar S."/>
            <person name="Kwok R."/>
            <person name="Lander E."/>
            <person name="Langley C.H."/>
            <person name="Lapoint R."/>
            <person name="Lazzaro B.P."/>
            <person name="Lee S.J."/>
            <person name="Levesque L."/>
            <person name="Li R."/>
            <person name="Lin C.F."/>
            <person name="Lin M.F."/>
            <person name="Lindblad-Toh K."/>
            <person name="Llopart A."/>
            <person name="Long M."/>
            <person name="Low L."/>
            <person name="Lozovsky E."/>
            <person name="Lu J."/>
            <person name="Luo M."/>
            <person name="Machado C.A."/>
            <person name="Makalowski W."/>
            <person name="Marzo M."/>
            <person name="Matsuda M."/>
            <person name="Matzkin L."/>
            <person name="McAllister B."/>
            <person name="McBride C.S."/>
            <person name="McKernan B."/>
            <person name="McKernan K."/>
            <person name="Mendez-Lago M."/>
            <person name="Minx P."/>
            <person name="Mollenhauer M.U."/>
            <person name="Montooth K."/>
            <person name="Mount S.M."/>
            <person name="Mu X."/>
            <person name="Myers E."/>
            <person name="Negre B."/>
            <person name="Newfeld S."/>
            <person name="Nielsen R."/>
            <person name="Noor M.A."/>
            <person name="O'Grady P."/>
            <person name="Pachter L."/>
            <person name="Papaceit M."/>
            <person name="Parisi M.J."/>
            <person name="Parisi M."/>
            <person name="Parts L."/>
            <person name="Pedersen J.S."/>
            <person name="Pesole G."/>
            <person name="Phillippy A.M."/>
            <person name="Ponting C.P."/>
            <person name="Pop M."/>
            <person name="Porcelli D."/>
            <person name="Powell J.R."/>
            <person name="Prohaska S."/>
            <person name="Pruitt K."/>
            <person name="Puig M."/>
            <person name="Quesneville H."/>
            <person name="Ram K.R."/>
            <person name="Rand D."/>
            <person name="Rasmussen M.D."/>
            <person name="Reed L.K."/>
            <person name="Reenan R."/>
            <person name="Reily A."/>
            <person name="Remington K.A."/>
            <person name="Rieger T.T."/>
            <person name="Ritchie M.G."/>
            <person name="Robin C."/>
            <person name="Rogers Y.H."/>
            <person name="Rohde C."/>
            <person name="Rozas J."/>
            <person name="Rubenfield M.J."/>
            <person name="Ruiz A."/>
            <person name="Russo S."/>
            <person name="Salzberg S.L."/>
            <person name="Sanchez-Gracia A."/>
            <person name="Saranga D.J."/>
            <person name="Sato H."/>
            <person name="Schaeffer S.W."/>
            <person name="Schatz M.C."/>
            <person name="Schlenke T."/>
            <person name="Schwartz R."/>
            <person name="Segarra C."/>
            <person name="Singh R.S."/>
            <person name="Sirot L."/>
            <person name="Sirota M."/>
            <person name="Sisneros N.B."/>
            <person name="Smith C.D."/>
            <person name="Smith T.F."/>
            <person name="Spieth J."/>
            <person name="Stage D.E."/>
            <person name="Stark A."/>
            <person name="Stephan W."/>
            <person name="Strausberg R.L."/>
            <person name="Strempel S."/>
            <person name="Sturgill D."/>
            <person name="Sutton G."/>
            <person name="Sutton G.G."/>
            <person name="Tao W."/>
            <person name="Teichmann S."/>
            <person name="Tobari Y.N."/>
            <person name="Tomimura Y."/>
            <person name="Tsolas J.M."/>
            <person name="Valente V.L."/>
            <person name="Venter E."/>
            <person name="Venter J.C."/>
            <person name="Vicario S."/>
            <person name="Vieira F.G."/>
            <person name="Vilella A.J."/>
            <person name="Villasante A."/>
            <person name="Walenz B."/>
            <person name="Wang J."/>
            <person name="Wasserman M."/>
            <person name="Watts T."/>
            <person name="Wilson D."/>
            <person name="Wilson R.K."/>
            <person name="Wing R.A."/>
            <person name="Wolfner M.F."/>
            <person name="Wong A."/>
            <person name="Wong G.K."/>
            <person name="Wu C.I."/>
            <person name="Wu G."/>
            <person name="Yamamoto D."/>
            <person name="Yang H.P."/>
            <person name="Yang S.P."/>
            <person name="Yorke J.A."/>
            <person name="Yoshida K."/>
            <person name="Zdobnov E."/>
            <person name="Zhang P."/>
            <person name="Zhang Y."/>
            <person name="Zimin A.V."/>
            <person name="Baldwin J."/>
            <person name="Abdouelleil A."/>
            <person name="Abdulkadir J."/>
            <person name="Abebe A."/>
            <person name="Abera B."/>
            <person name="Abreu J."/>
            <person name="Acer S.C."/>
            <person name="Aftuck L."/>
            <person name="Alexander A."/>
            <person name="An P."/>
            <person name="Anderson E."/>
            <person name="Anderson S."/>
            <person name="Arachi H."/>
            <person name="Azer M."/>
            <person name="Bachantsang P."/>
            <person name="Barry A."/>
            <person name="Bayul T."/>
            <person name="Berlin A."/>
            <person name="Bessette D."/>
            <person name="Bloom T."/>
            <person name="Blye J."/>
            <person name="Boguslavskiy L."/>
            <person name="Bonnet C."/>
            <person name="Boukhgalter B."/>
            <person name="Bourzgui I."/>
            <person name="Brown A."/>
            <person name="Cahill P."/>
            <person name="Channer S."/>
            <person name="Cheshatsang Y."/>
            <person name="Chuda L."/>
            <person name="Citroen M."/>
            <person name="Collymore A."/>
            <person name="Cooke P."/>
            <person name="Costello M."/>
            <person name="D'Aco K."/>
            <person name="Daza R."/>
            <person name="De Haan G."/>
            <person name="DeGray S."/>
            <person name="DeMaso C."/>
            <person name="Dhargay N."/>
            <person name="Dooley K."/>
            <person name="Dooley E."/>
            <person name="Doricent M."/>
            <person name="Dorje P."/>
            <person name="Dorjee K."/>
            <person name="Dupes A."/>
            <person name="Elong R."/>
            <person name="Falk J."/>
            <person name="Farina A."/>
            <person name="Faro S."/>
            <person name="Ferguson D."/>
            <person name="Fisher S."/>
            <person name="Foley C.D."/>
            <person name="Franke A."/>
            <person name="Friedrich D."/>
            <person name="Gadbois L."/>
            <person name="Gearin G."/>
            <person name="Gearin C.R."/>
            <person name="Giannoukos G."/>
            <person name="Goode T."/>
            <person name="Graham J."/>
            <person name="Grandbois E."/>
            <person name="Grewal S."/>
            <person name="Gyaltsen K."/>
            <person name="Hafez N."/>
            <person name="Hagos B."/>
            <person name="Hall J."/>
            <person name="Henson C."/>
            <person name="Hollinger A."/>
            <person name="Honan T."/>
            <person name="Huard M.D."/>
            <person name="Hughes L."/>
            <person name="Hurhula B."/>
            <person name="Husby M.E."/>
            <person name="Kamat A."/>
            <person name="Kanga B."/>
            <person name="Kashin S."/>
            <person name="Khazanovich D."/>
            <person name="Kisner P."/>
            <person name="Lance K."/>
            <person name="Lara M."/>
            <person name="Lee W."/>
            <person name="Lennon N."/>
            <person name="Letendre F."/>
            <person name="LeVine R."/>
            <person name="Lipovsky A."/>
            <person name="Liu X."/>
            <person name="Liu J."/>
            <person name="Liu S."/>
            <person name="Lokyitsang T."/>
            <person name="Lokyitsang Y."/>
            <person name="Lubonja R."/>
            <person name="Lui A."/>
            <person name="MacDonald P."/>
            <person name="Magnisalis V."/>
            <person name="Maru K."/>
            <person name="Matthews C."/>
            <person name="McCusker W."/>
            <person name="McDonough S."/>
            <person name="Mehta T."/>
            <person name="Meldrim J."/>
            <person name="Meneus L."/>
            <person name="Mihai O."/>
            <person name="Mihalev A."/>
            <person name="Mihova T."/>
            <person name="Mittelman R."/>
            <person name="Mlenga V."/>
            <person name="Montmayeur A."/>
            <person name="Mulrain L."/>
            <person name="Navidi A."/>
            <person name="Naylor J."/>
            <person name="Negash T."/>
            <person name="Nguyen T."/>
            <person name="Nguyen N."/>
            <person name="Nicol R."/>
            <person name="Norbu C."/>
            <person name="Norbu N."/>
            <person name="Novod N."/>
            <person name="O'Neill B."/>
            <person name="Osman S."/>
            <person name="Markiewicz E."/>
            <person name="Oyono O.L."/>
            <person name="Patti C."/>
            <person name="Phunkhang P."/>
            <person name="Pierre F."/>
            <person name="Priest M."/>
            <person name="Raghuraman S."/>
            <person name="Rege F."/>
            <person name="Reyes R."/>
            <person name="Rise C."/>
            <person name="Rogov P."/>
            <person name="Ross K."/>
            <person name="Ryan E."/>
            <person name="Settipalli S."/>
            <person name="Shea T."/>
            <person name="Sherpa N."/>
            <person name="Shi L."/>
            <person name="Shih D."/>
            <person name="Sparrow T."/>
            <person name="Spaulding J."/>
            <person name="Stalker J."/>
            <person name="Stange-Thomann N."/>
            <person name="Stavropoulos S."/>
            <person name="Stone C."/>
            <person name="Strader C."/>
            <person name="Tesfaye S."/>
            <person name="Thomson T."/>
            <person name="Thoulutsang Y."/>
            <person name="Thoulutsang D."/>
            <person name="Topham K."/>
            <person name="Topping I."/>
            <person name="Tsamla T."/>
            <person name="Vassiliev H."/>
            <person name="Vo A."/>
            <person name="Wangchuk T."/>
            <person name="Wangdi T."/>
            <person name="Weiand M."/>
            <person name="Wilkinson J."/>
            <person name="Wilson A."/>
            <person name="Yadav S."/>
            <person name="Young G."/>
            <person name="Yu Q."/>
            <person name="Zembek L."/>
            <person name="Zhong D."/>
            <person name="Zimmer A."/>
            <person name="Zwirko Z."/>
            <person name="Jaffe D.B."/>
            <person name="Alvarez P."/>
            <person name="Brockman W."/>
            <person name="Butler J."/>
            <person name="Chin C."/>
            <person name="Gnerre S."/>
            <person name="Grabherr M."/>
            <person name="Kleber M."/>
            <person name="Mauceli E."/>
            <person name="MacCallum I."/>
        </authorList>
    </citation>
    <scope>NUCLEOTIDE SEQUENCE [LARGE SCALE GENOMIC DNA]</scope>
    <source>
        <strain evidence="12">MSH-3 / Tucson 14011-0111.49</strain>
    </source>
</reference>
<dbReference type="PROSITE" id="PS51410">
    <property type="entry name" value="BH4_AAA_HYDROXYL_2"/>
    <property type="match status" value="1"/>
</dbReference>
<dbReference type="InterPro" id="IPR019774">
    <property type="entry name" value="Aromatic-AA_hydroxylase_C"/>
</dbReference>
<dbReference type="InterPro" id="IPR036951">
    <property type="entry name" value="ArAA_hydroxylase_sf"/>
</dbReference>
<dbReference type="SMR" id="B4H8R6"/>
<dbReference type="eggNOG" id="KOG3820">
    <property type="taxonomic scope" value="Eukaryota"/>
</dbReference>
<evidence type="ECO:0000256" key="7">
    <source>
        <dbReference type="PIRSR" id="PIRSR601273-1"/>
    </source>
</evidence>
<dbReference type="STRING" id="7234.B4H8R6"/>
<dbReference type="Proteomes" id="UP000008744">
    <property type="component" value="Unassembled WGS sequence"/>
</dbReference>
<evidence type="ECO:0000256" key="9">
    <source>
        <dbReference type="SAM" id="MobiDB-lite"/>
    </source>
</evidence>
<evidence type="ECO:0000256" key="8">
    <source>
        <dbReference type="PIRSR" id="PIRSR601273-2"/>
    </source>
</evidence>
<dbReference type="SUPFAM" id="SSF55021">
    <property type="entry name" value="ACT-like"/>
    <property type="match status" value="1"/>
</dbReference>
<keyword evidence="6" id="KW-0503">Monooxygenase</keyword>
<name>B4H8R6_DROPE</name>
<keyword evidence="5 8" id="KW-0408">Iron</keyword>
<dbReference type="InterPro" id="IPR018301">
    <property type="entry name" value="ArAA_hydroxylase_Fe/CU_BS"/>
</dbReference>
<dbReference type="GO" id="GO:0004505">
    <property type="term" value="F:phenylalanine 4-monooxygenase activity"/>
    <property type="evidence" value="ECO:0007669"/>
    <property type="project" value="EnsemblMetazoa"/>
</dbReference>
<dbReference type="GO" id="GO:0008344">
    <property type="term" value="P:adult locomotory behavior"/>
    <property type="evidence" value="ECO:0007669"/>
    <property type="project" value="EnsemblMetazoa"/>
</dbReference>
<dbReference type="InterPro" id="IPR036329">
    <property type="entry name" value="Aro-AA_hydroxylase_C_sf"/>
</dbReference>
<dbReference type="Pfam" id="PF00351">
    <property type="entry name" value="Biopterin_H"/>
    <property type="match status" value="1"/>
</dbReference>
<evidence type="ECO:0000259" key="10">
    <source>
        <dbReference type="PROSITE" id="PS51410"/>
    </source>
</evidence>
<dbReference type="PANTHER" id="PTHR11473:SF16">
    <property type="entry name" value="TRYPTOPHAN 5-HYDROXYLASE 2"/>
    <property type="match status" value="1"/>
</dbReference>
<dbReference type="GO" id="GO:0030536">
    <property type="term" value="P:larval feeding behavior"/>
    <property type="evidence" value="ECO:0007669"/>
    <property type="project" value="EnsemblMetazoa"/>
</dbReference>
<dbReference type="GO" id="GO:0045187">
    <property type="term" value="P:regulation of circadian sleep/wake cycle, sleep"/>
    <property type="evidence" value="ECO:0007669"/>
    <property type="project" value="EnsemblMetazoa"/>
</dbReference>
<feature type="binding site" evidence="8">
    <location>
        <position position="298"/>
    </location>
    <ligand>
        <name>Fe cation</name>
        <dbReference type="ChEBI" id="CHEBI:24875"/>
    </ligand>
</feature>
<evidence type="ECO:0000256" key="3">
    <source>
        <dbReference type="ARBA" id="ARBA00022723"/>
    </source>
</evidence>
<organism evidence="12">
    <name type="scientific">Drosophila persimilis</name>
    <name type="common">Fruit fly</name>
    <dbReference type="NCBI Taxonomy" id="7234"/>
    <lineage>
        <taxon>Eukaryota</taxon>
        <taxon>Metazoa</taxon>
        <taxon>Ecdysozoa</taxon>
        <taxon>Arthropoda</taxon>
        <taxon>Hexapoda</taxon>
        <taxon>Insecta</taxon>
        <taxon>Pterygota</taxon>
        <taxon>Neoptera</taxon>
        <taxon>Endopterygota</taxon>
        <taxon>Diptera</taxon>
        <taxon>Brachycera</taxon>
        <taxon>Muscomorpha</taxon>
        <taxon>Ephydroidea</taxon>
        <taxon>Drosophilidae</taxon>
        <taxon>Drosophila</taxon>
        <taxon>Sophophora</taxon>
    </lineage>
</organism>
<evidence type="ECO:0000313" key="12">
    <source>
        <dbReference type="Proteomes" id="UP000008744"/>
    </source>
</evidence>
<evidence type="ECO:0000256" key="1">
    <source>
        <dbReference type="ARBA" id="ARBA00001954"/>
    </source>
</evidence>
<feature type="binding site" evidence="7">
    <location>
        <position position="348"/>
    </location>
    <ligand>
        <name>L-tryptophan</name>
        <dbReference type="ChEBI" id="CHEBI:57912"/>
    </ligand>
</feature>
<dbReference type="OMA" id="VHFNPYT"/>
<dbReference type="HOGENOM" id="CLU_023198_0_2_1"/>
<feature type="binding site" evidence="7">
    <location>
        <position position="238"/>
    </location>
    <ligand>
        <name>L-tryptophan</name>
        <dbReference type="ChEBI" id="CHEBI:57912"/>
    </ligand>
</feature>
<accession>B4H8R6</accession>
<feature type="binding site" evidence="8">
    <location>
        <position position="253"/>
    </location>
    <ligand>
        <name>Fe cation</name>
        <dbReference type="ChEBI" id="CHEBI:24875"/>
    </ligand>
</feature>
<dbReference type="GO" id="GO:0030431">
    <property type="term" value="P:sleep"/>
    <property type="evidence" value="ECO:0007669"/>
    <property type="project" value="EnsemblMetazoa"/>
</dbReference>
<evidence type="ECO:0000256" key="2">
    <source>
        <dbReference type="ARBA" id="ARBA00009712"/>
    </source>
</evidence>
<feature type="region of interest" description="Disordered" evidence="9">
    <location>
        <begin position="444"/>
        <end position="465"/>
    </location>
</feature>
<dbReference type="PRINTS" id="PR00372">
    <property type="entry name" value="FYWHYDRXLASE"/>
</dbReference>
<protein>
    <submittedName>
        <fullName evidence="11">GL25460</fullName>
    </submittedName>
</protein>
<feature type="binding site" evidence="7">
    <location>
        <position position="318"/>
    </location>
    <ligand>
        <name>L-tryptophan</name>
        <dbReference type="ChEBI" id="CHEBI:57912"/>
    </ligand>
</feature>
<dbReference type="Gene3D" id="1.10.800.10">
    <property type="entry name" value="Aromatic amino acid hydroxylase"/>
    <property type="match status" value="1"/>
</dbReference>
<dbReference type="PhylomeDB" id="B4H8R6"/>
<evidence type="ECO:0000256" key="5">
    <source>
        <dbReference type="ARBA" id="ARBA00023004"/>
    </source>
</evidence>
<feature type="binding site" evidence="7">
    <location>
        <position position="246"/>
    </location>
    <ligand>
        <name>L-tryptophan</name>
        <dbReference type="ChEBI" id="CHEBI:57912"/>
    </ligand>
</feature>
<feature type="binding site" evidence="8">
    <location>
        <position position="258"/>
    </location>
    <ligand>
        <name>Fe cation</name>
        <dbReference type="ChEBI" id="CHEBI:24875"/>
    </ligand>
</feature>
<dbReference type="PANTHER" id="PTHR11473">
    <property type="entry name" value="AROMATIC AMINO ACID HYDROXYLASE"/>
    <property type="match status" value="1"/>
</dbReference>
<comment type="cofactor">
    <cofactor evidence="1 8">
        <name>Fe(2+)</name>
        <dbReference type="ChEBI" id="CHEBI:29033"/>
    </cofactor>
</comment>
<sequence length="465" mass="51203">MSASGKSLLGLWLYRSGEQEWAVKQGSPLHQIKKEASVAAASKSHASLSRHASAPGDNFLCFSPPHKQDRSAVEPPPRLAIGGPVDTSRQHSPGERISIIFTLRNQVGNLARALQVFQELGINVLHLELSPPGDGHQSGGRPGGCRVRSRVGWIRGTVFLELHRLYVLHAVPEYMENWPDLVKYCGYRADNVPQLQDVSVYLKRKTGFQLRPVAGYLSPRDFLSGLAFRIFHCTQYIRHSSDPFYTPEPDCCHELLGHMPLLANSSFAQFSQEIGLASLGASDADIEKLATLYFFTVEFGLCKQADSSFKVYGAGLLSSVAELQHAITAGPKIKKFDPEFTCKEECIITSYQNAYYYTDSFEEAKEQMRAFADSIQRPFGVRYNPYTMSVEVLSNAQKITAVVSELKGDLSIVCSALRKISATDENLDVECIANMLHNSLNVRGAASGSKASSPDNSDNSTAEEN</sequence>
<dbReference type="GO" id="GO:0035202">
    <property type="term" value="P:tracheal pit formation in open tracheal system"/>
    <property type="evidence" value="ECO:0007669"/>
    <property type="project" value="EnsemblMetazoa"/>
</dbReference>
<dbReference type="GO" id="GO:0004510">
    <property type="term" value="F:tryptophan 5-monooxygenase activity"/>
    <property type="evidence" value="ECO:0007669"/>
    <property type="project" value="EnsemblMetazoa"/>
</dbReference>
<dbReference type="InterPro" id="IPR001273">
    <property type="entry name" value="ArAA_hydroxylase"/>
</dbReference>
<keyword evidence="12" id="KW-1185">Reference proteome</keyword>
<feature type="binding site" evidence="7">
    <location>
        <position position="216"/>
    </location>
    <ligand>
        <name>L-tryptophan</name>
        <dbReference type="ChEBI" id="CHEBI:57912"/>
    </ligand>
</feature>
<dbReference type="AlphaFoldDB" id="B4H8R6"/>
<keyword evidence="3 8" id="KW-0479">Metal-binding</keyword>
<gene>
    <name evidence="11" type="primary">Dper\GL25460</name>
    <name evidence="11" type="ORF">Dper_GL25460</name>
</gene>
<dbReference type="SUPFAM" id="SSF56534">
    <property type="entry name" value="Aromatic aminoacid monoxygenases, catalytic and oligomerization domains"/>
    <property type="match status" value="1"/>
</dbReference>
<evidence type="ECO:0000256" key="6">
    <source>
        <dbReference type="ARBA" id="ARBA00023033"/>
    </source>
</evidence>
<dbReference type="GO" id="GO:0005506">
    <property type="term" value="F:iron ion binding"/>
    <property type="evidence" value="ECO:0007669"/>
    <property type="project" value="InterPro"/>
</dbReference>
<feature type="region of interest" description="Disordered" evidence="9">
    <location>
        <begin position="59"/>
        <end position="91"/>
    </location>
</feature>
<proteinExistence type="inferred from homology"/>
<dbReference type="GO" id="GO:0006587">
    <property type="term" value="P:serotonin biosynthetic process from tryptophan"/>
    <property type="evidence" value="ECO:0007669"/>
    <property type="project" value="EnsemblMetazoa"/>
</dbReference>